<dbReference type="EMBL" id="VSRR010001346">
    <property type="protein sequence ID" value="MPC24572.1"/>
    <property type="molecule type" value="Genomic_DNA"/>
</dbReference>
<organism evidence="1 2">
    <name type="scientific">Portunus trituberculatus</name>
    <name type="common">Swimming crab</name>
    <name type="synonym">Neptunus trituberculatus</name>
    <dbReference type="NCBI Taxonomy" id="210409"/>
    <lineage>
        <taxon>Eukaryota</taxon>
        <taxon>Metazoa</taxon>
        <taxon>Ecdysozoa</taxon>
        <taxon>Arthropoda</taxon>
        <taxon>Crustacea</taxon>
        <taxon>Multicrustacea</taxon>
        <taxon>Malacostraca</taxon>
        <taxon>Eumalacostraca</taxon>
        <taxon>Eucarida</taxon>
        <taxon>Decapoda</taxon>
        <taxon>Pleocyemata</taxon>
        <taxon>Brachyura</taxon>
        <taxon>Eubrachyura</taxon>
        <taxon>Portunoidea</taxon>
        <taxon>Portunidae</taxon>
        <taxon>Portuninae</taxon>
        <taxon>Portunus</taxon>
    </lineage>
</organism>
<protein>
    <submittedName>
        <fullName evidence="1">Uncharacterized protein</fullName>
    </submittedName>
</protein>
<sequence length="78" mass="8796">MEREACVPNPSESQYCSGCGWLQKGVVLRLAIHLLARLLLTRAQPHSYLSPVCLTPFTLLLLFRTVLREVTVSRSARE</sequence>
<accession>A0A5B7DSD9</accession>
<dbReference type="AlphaFoldDB" id="A0A5B7DSD9"/>
<evidence type="ECO:0000313" key="1">
    <source>
        <dbReference type="EMBL" id="MPC24572.1"/>
    </source>
</evidence>
<keyword evidence="2" id="KW-1185">Reference proteome</keyword>
<name>A0A5B7DSD9_PORTR</name>
<gene>
    <name evidence="1" type="ORF">E2C01_017657</name>
</gene>
<evidence type="ECO:0000313" key="2">
    <source>
        <dbReference type="Proteomes" id="UP000324222"/>
    </source>
</evidence>
<dbReference type="Proteomes" id="UP000324222">
    <property type="component" value="Unassembled WGS sequence"/>
</dbReference>
<reference evidence="1 2" key="1">
    <citation type="submission" date="2019-05" db="EMBL/GenBank/DDBJ databases">
        <title>Another draft genome of Portunus trituberculatus and its Hox gene families provides insights of decapod evolution.</title>
        <authorList>
            <person name="Jeong J.-H."/>
            <person name="Song I."/>
            <person name="Kim S."/>
            <person name="Choi T."/>
            <person name="Kim D."/>
            <person name="Ryu S."/>
            <person name="Kim W."/>
        </authorList>
    </citation>
    <scope>NUCLEOTIDE SEQUENCE [LARGE SCALE GENOMIC DNA]</scope>
    <source>
        <tissue evidence="1">Muscle</tissue>
    </source>
</reference>
<proteinExistence type="predicted"/>
<comment type="caution">
    <text evidence="1">The sequence shown here is derived from an EMBL/GenBank/DDBJ whole genome shotgun (WGS) entry which is preliminary data.</text>
</comment>